<dbReference type="AlphaFoldDB" id="K2FCN7"/>
<sequence>MNYNENTYYSFNIIKMRNTLSDICCDRDNKDQEPLCDLTPENRFLMIKARMNINDRL</sequence>
<evidence type="ECO:0000313" key="1">
    <source>
        <dbReference type="EMBL" id="EKE28856.1"/>
    </source>
</evidence>
<name>K2FCN7_9BACT</name>
<proteinExistence type="predicted"/>
<protein>
    <submittedName>
        <fullName evidence="1">Uncharacterized protein</fullName>
    </submittedName>
</protein>
<accession>K2FCN7</accession>
<reference evidence="1" key="1">
    <citation type="journal article" date="2012" name="Science">
        <title>Fermentation, hydrogen, and sulfur metabolism in multiple uncultivated bacterial phyla.</title>
        <authorList>
            <person name="Wrighton K.C."/>
            <person name="Thomas B.C."/>
            <person name="Sharon I."/>
            <person name="Miller C.S."/>
            <person name="Castelle C.J."/>
            <person name="VerBerkmoes N.C."/>
            <person name="Wilkins M.J."/>
            <person name="Hettich R.L."/>
            <person name="Lipton M.S."/>
            <person name="Williams K.H."/>
            <person name="Long P.E."/>
            <person name="Banfield J.F."/>
        </authorList>
    </citation>
    <scope>NUCLEOTIDE SEQUENCE [LARGE SCALE GENOMIC DNA]</scope>
</reference>
<dbReference type="EMBL" id="AMFJ01000276">
    <property type="protein sequence ID" value="EKE28856.1"/>
    <property type="molecule type" value="Genomic_DNA"/>
</dbReference>
<comment type="caution">
    <text evidence="1">The sequence shown here is derived from an EMBL/GenBank/DDBJ whole genome shotgun (WGS) entry which is preliminary data.</text>
</comment>
<gene>
    <name evidence="1" type="ORF">ACD_3C00002G0003</name>
</gene>
<organism evidence="1">
    <name type="scientific">uncultured bacterium</name>
    <name type="common">gcode 4</name>
    <dbReference type="NCBI Taxonomy" id="1234023"/>
    <lineage>
        <taxon>Bacteria</taxon>
        <taxon>environmental samples</taxon>
    </lineage>
</organism>